<evidence type="ECO:0000256" key="2">
    <source>
        <dbReference type="SAM" id="MobiDB-lite"/>
    </source>
</evidence>
<name>A0A385YSL2_9BACL</name>
<evidence type="ECO:0000313" key="4">
    <source>
        <dbReference type="Proteomes" id="UP000265725"/>
    </source>
</evidence>
<protein>
    <submittedName>
        <fullName evidence="3">Uncharacterized protein</fullName>
    </submittedName>
</protein>
<dbReference type="RefSeq" id="WP_119883384.1">
    <property type="nucleotide sequence ID" value="NZ_CP032418.1"/>
</dbReference>
<sequence length="293" mass="34587">MFMPTIANHSEPFLLRVNLQHFAGEEVVDLPVEESLESPSFEETDDFLSFEDELESAEDTTPVDDVLNEEEEPLSNEQVEEQLPPSFKVKFNHEEQEIGYEDAVPLIQKGMNYDKLQERLQQLETDPRLSFIEEMAKEAGMDTQQFLDYAKQSREQAKLDELIQQNIPEEYAREILESKKFREEQQQEKQRQQEEQKRNEEFTEFFQFFKEANERDFDPKTDQIPPEVWQRHEQGVPLRYAYMEQHMQNLQNQLKTYKQNDQNAKRATVGSLTNLGTDEPASEDDFLKGFNSI</sequence>
<feature type="coiled-coil region" evidence="1">
    <location>
        <begin position="240"/>
        <end position="267"/>
    </location>
</feature>
<dbReference type="EMBL" id="CP032418">
    <property type="protein sequence ID" value="AYC29646.1"/>
    <property type="molecule type" value="Genomic_DNA"/>
</dbReference>
<evidence type="ECO:0000256" key="1">
    <source>
        <dbReference type="SAM" id="Coils"/>
    </source>
</evidence>
<organism evidence="3 4">
    <name type="scientific">Paenisporosarcina cavernae</name>
    <dbReference type="NCBI Taxonomy" id="2320858"/>
    <lineage>
        <taxon>Bacteria</taxon>
        <taxon>Bacillati</taxon>
        <taxon>Bacillota</taxon>
        <taxon>Bacilli</taxon>
        <taxon>Bacillales</taxon>
        <taxon>Caryophanaceae</taxon>
        <taxon>Paenisporosarcina</taxon>
    </lineage>
</organism>
<dbReference type="KEGG" id="paek:D3873_06995"/>
<dbReference type="OrthoDB" id="2618307at2"/>
<keyword evidence="4" id="KW-1185">Reference proteome</keyword>
<feature type="region of interest" description="Disordered" evidence="2">
    <location>
        <begin position="34"/>
        <end position="82"/>
    </location>
</feature>
<dbReference type="AlphaFoldDB" id="A0A385YSL2"/>
<gene>
    <name evidence="3" type="ORF">D3873_06995</name>
</gene>
<proteinExistence type="predicted"/>
<feature type="region of interest" description="Disordered" evidence="2">
    <location>
        <begin position="269"/>
        <end position="293"/>
    </location>
</feature>
<dbReference type="Proteomes" id="UP000265725">
    <property type="component" value="Chromosome"/>
</dbReference>
<keyword evidence="1" id="KW-0175">Coiled coil</keyword>
<feature type="compositionally biased region" description="Acidic residues" evidence="2">
    <location>
        <begin position="34"/>
        <end position="80"/>
    </location>
</feature>
<reference evidence="4" key="1">
    <citation type="submission" date="2018-09" db="EMBL/GenBank/DDBJ databases">
        <authorList>
            <person name="Zhu H."/>
        </authorList>
    </citation>
    <scope>NUCLEOTIDE SEQUENCE [LARGE SCALE GENOMIC DNA]</scope>
    <source>
        <strain evidence="4">K2R23-3</strain>
    </source>
</reference>
<accession>A0A385YSL2</accession>
<evidence type="ECO:0000313" key="3">
    <source>
        <dbReference type="EMBL" id="AYC29646.1"/>
    </source>
</evidence>